<geneLocation type="plasmid" evidence="4">
    <name>cbm2636p</name>
</geneLocation>
<name>A0A375F6L8_9BURK</name>
<reference evidence="4 5" key="1">
    <citation type="submission" date="2018-01" db="EMBL/GenBank/DDBJ databases">
        <authorList>
            <person name="Clerissi C."/>
        </authorList>
    </citation>
    <scope>NUCLEOTIDE SEQUENCE</scope>
    <source>
        <strain evidence="2">Cupriavidus taiwanensis LMG 19430</strain>
        <strain evidence="1">Cupriavidus taiwanensis STM 3521</strain>
        <strain evidence="3">Cupriavidus taiwanensis SWF 66322</strain>
        <plasmid evidence="5">cbm2586_p</plasmid>
        <plasmid evidence="3">CBM2636p</plasmid>
        <plasmid evidence="4">cbm2636p</plasmid>
    </source>
</reference>
<gene>
    <name evidence="2" type="ORF">CBM2586_P70042</name>
    <name evidence="1" type="ORF">CBM2589_P60040</name>
    <name evidence="3" type="ORF">CBM2636_P10127</name>
</gene>
<dbReference type="GeneID" id="31819294"/>
<evidence type="ECO:0000313" key="2">
    <source>
        <dbReference type="EMBL" id="SOY78226.1"/>
    </source>
</evidence>
<organism evidence="1">
    <name type="scientific">Cupriavidus taiwanensis</name>
    <dbReference type="NCBI Taxonomy" id="164546"/>
    <lineage>
        <taxon>Bacteria</taxon>
        <taxon>Pseudomonadati</taxon>
        <taxon>Pseudomonadota</taxon>
        <taxon>Betaproteobacteria</taxon>
        <taxon>Burkholderiales</taxon>
        <taxon>Burkholderiaceae</taxon>
        <taxon>Cupriavidus</taxon>
    </lineage>
</organism>
<evidence type="ECO:0008006" key="6">
    <source>
        <dbReference type="Google" id="ProtNLM"/>
    </source>
</evidence>
<keyword evidence="3" id="KW-0614">Plasmid</keyword>
<dbReference type="EMBL" id="OFSN01000064">
    <property type="protein sequence ID" value="SOY78226.1"/>
    <property type="molecule type" value="Genomic_DNA"/>
</dbReference>
<evidence type="ECO:0000313" key="3">
    <source>
        <dbReference type="EMBL" id="SPD69216.1"/>
    </source>
</evidence>
<dbReference type="Proteomes" id="UP000254259">
    <property type="component" value="Plasmid CBM2636p"/>
</dbReference>
<evidence type="ECO:0000313" key="4">
    <source>
        <dbReference type="Proteomes" id="UP000254259"/>
    </source>
</evidence>
<dbReference type="AlphaFoldDB" id="A0A375F6L8"/>
<protein>
    <recommendedName>
        <fullName evidence="6">DUF3037 domain-containing protein</fullName>
    </recommendedName>
</protein>
<dbReference type="EMBL" id="OFSP01000074">
    <property type="protein sequence ID" value="SOY77289.1"/>
    <property type="molecule type" value="Genomic_DNA"/>
</dbReference>
<sequence>MDLSLLLSRTAAVREPVFTGEWATVFFRPDLASQQDFVIGVAAVIKGDERPLLRWLPAFNKLSSLYGDALSGTDLRDLVKGIENAIGASFREGLSKAATGTPHVRMVSCGYLATDHVEKELTSLLKRQAGALWVDVAPRESPMDDDWAYMEMRKALASLSRKIFVPNRELTIGARKLHVGLDNGKSFGNILSARYSSMQTVERHVYKSLKDVLVAHNLTHRHAAPPALFVVLPDPETPVEMAIAKKTGQLLEEVQDMGVVSYSDTRPDALAGQLEGWLITNR</sequence>
<dbReference type="Proteomes" id="UP000257016">
    <property type="component" value="Unassembled WGS sequence"/>
</dbReference>
<proteinExistence type="predicted"/>
<geneLocation type="plasmid" evidence="3">
    <name>CBM2636p</name>
</geneLocation>
<dbReference type="Proteomes" id="UP000256297">
    <property type="component" value="Plasmid CBM2589_p"/>
</dbReference>
<evidence type="ECO:0000313" key="5">
    <source>
        <dbReference type="Proteomes" id="UP000257016"/>
    </source>
</evidence>
<dbReference type="RefSeq" id="WP_012354496.1">
    <property type="nucleotide sequence ID" value="NZ_CBCRZP010000056.1"/>
</dbReference>
<dbReference type="EMBL" id="LT984815">
    <property type="protein sequence ID" value="SPD69216.1"/>
    <property type="molecule type" value="Genomic_DNA"/>
</dbReference>
<accession>A0A375F6L8</accession>
<geneLocation type="plasmid" evidence="5">
    <name>cbm2586_p</name>
</geneLocation>
<evidence type="ECO:0000313" key="1">
    <source>
        <dbReference type="EMBL" id="SOY77289.1"/>
    </source>
</evidence>